<accession>A0ABS6RLL4</accession>
<dbReference type="EMBL" id="JAHSTX010000001">
    <property type="protein sequence ID" value="MBV4547038.1"/>
    <property type="molecule type" value="Genomic_DNA"/>
</dbReference>
<organism evidence="1 2">
    <name type="scientific">Pseudomonas triticicola</name>
    <dbReference type="NCBI Taxonomy" id="2842345"/>
    <lineage>
        <taxon>Bacteria</taxon>
        <taxon>Pseudomonadati</taxon>
        <taxon>Pseudomonadota</taxon>
        <taxon>Gammaproteobacteria</taxon>
        <taxon>Pseudomonadales</taxon>
        <taxon>Pseudomonadaceae</taxon>
        <taxon>Pseudomonas</taxon>
    </lineage>
</organism>
<keyword evidence="2" id="KW-1185">Reference proteome</keyword>
<gene>
    <name evidence="1" type="ORF">KVG85_13100</name>
</gene>
<evidence type="ECO:0000313" key="2">
    <source>
        <dbReference type="Proteomes" id="UP001048763"/>
    </source>
</evidence>
<protein>
    <submittedName>
        <fullName evidence="1">Uncharacterized protein</fullName>
    </submittedName>
</protein>
<name>A0ABS6RLL4_9PSED</name>
<reference evidence="1" key="1">
    <citation type="submission" date="2021-06" db="EMBL/GenBank/DDBJ databases">
        <title>Updating the genus Pseudomonas: Description of 43 new species and partition of the Pseudomonas putida group.</title>
        <authorList>
            <person name="Girard L."/>
            <person name="Lood C."/>
            <person name="Vandamme P."/>
            <person name="Rokni-Zadeh H."/>
            <person name="Van Noort V."/>
            <person name="Hofte M."/>
            <person name="Lavigne R."/>
            <person name="De Mot R."/>
        </authorList>
    </citation>
    <scope>NUCLEOTIDE SEQUENCE</scope>
    <source>
        <strain evidence="1">SWRI88</strain>
    </source>
</reference>
<dbReference type="Proteomes" id="UP001048763">
    <property type="component" value="Unassembled WGS sequence"/>
</dbReference>
<proteinExistence type="predicted"/>
<evidence type="ECO:0000313" key="1">
    <source>
        <dbReference type="EMBL" id="MBV4547038.1"/>
    </source>
</evidence>
<sequence length="324" mass="37943">MDYDTELELIFHRLDGLSFQRFFNELMTYGVHGFCPVRQKMDGGNDGFVKETGTFYQVYAPESVNSTSTNIAISKLVDDFDKLAENWHYITKLEEYIFVINEKFKGADKRLIERVLKLETDRKIKTKIFTATHLQNIFYTLPLEKQGRLISKHSISRANKSAIKIAADIISMRLPIDRWKEIDEQVPFFALKVLDLDLLSNIRSSLFAINFSEDEMNVSKELIEGINSFVNLFYSKISTEKNGERTWDNSWKNTWPNPNARFHDEELRKWQESISDASYKLCATLNKFANHVRQNHFPDFLDHSNYTIIRLTDALTDEYTEFQP</sequence>
<dbReference type="RefSeq" id="WP_217864056.1">
    <property type="nucleotide sequence ID" value="NZ_JAHSTX010000001.1"/>
</dbReference>
<comment type="caution">
    <text evidence="1">The sequence shown here is derived from an EMBL/GenBank/DDBJ whole genome shotgun (WGS) entry which is preliminary data.</text>
</comment>